<gene>
    <name evidence="1" type="ORF">PZA18_23005</name>
</gene>
<organism evidence="1 2">
    <name type="scientific">Parachitinimonas caeni</name>
    <dbReference type="NCBI Taxonomy" id="3031301"/>
    <lineage>
        <taxon>Bacteria</taxon>
        <taxon>Pseudomonadati</taxon>
        <taxon>Pseudomonadota</taxon>
        <taxon>Betaproteobacteria</taxon>
        <taxon>Neisseriales</taxon>
        <taxon>Chitinibacteraceae</taxon>
        <taxon>Parachitinimonas</taxon>
    </lineage>
</organism>
<reference evidence="1" key="1">
    <citation type="submission" date="2023-03" db="EMBL/GenBank/DDBJ databases">
        <title>Chitinimonas shenzhenensis gen. nov., sp. nov., a novel member of family Burkholderiaceae isolated from activated sludge collected in Shen Zhen, China.</title>
        <authorList>
            <person name="Wang X."/>
        </authorList>
    </citation>
    <scope>NUCLEOTIDE SEQUENCE</scope>
    <source>
        <strain evidence="1">DQS-5</strain>
    </source>
</reference>
<proteinExistence type="predicted"/>
<dbReference type="Proteomes" id="UP001172778">
    <property type="component" value="Unassembled WGS sequence"/>
</dbReference>
<protein>
    <recommendedName>
        <fullName evidence="3">RHS repeat-associated protein</fullName>
    </recommendedName>
</protein>
<accession>A0ABT7E3L8</accession>
<sequence>MAWQPRLAPAGLYDQAVDGILHCYYYRLLNDRRTPCEGIAARYWPEVRPGFISLQPLPDFTTDGKPSLVSDYHYKPFGNLIEIANQPDPVLPPRCRAGRAEAMVSGAVLR</sequence>
<evidence type="ECO:0000313" key="2">
    <source>
        <dbReference type="Proteomes" id="UP001172778"/>
    </source>
</evidence>
<dbReference type="EMBL" id="JARRAF010000065">
    <property type="protein sequence ID" value="MDK2126917.1"/>
    <property type="molecule type" value="Genomic_DNA"/>
</dbReference>
<dbReference type="RefSeq" id="WP_284103238.1">
    <property type="nucleotide sequence ID" value="NZ_JARRAF010000065.1"/>
</dbReference>
<comment type="caution">
    <text evidence="1">The sequence shown here is derived from an EMBL/GenBank/DDBJ whole genome shotgun (WGS) entry which is preliminary data.</text>
</comment>
<evidence type="ECO:0000313" key="1">
    <source>
        <dbReference type="EMBL" id="MDK2126917.1"/>
    </source>
</evidence>
<name>A0ABT7E3L8_9NEIS</name>
<keyword evidence="2" id="KW-1185">Reference proteome</keyword>
<evidence type="ECO:0008006" key="3">
    <source>
        <dbReference type="Google" id="ProtNLM"/>
    </source>
</evidence>